<dbReference type="PANTHER" id="PTHR33159:SF101">
    <property type="entry name" value="OS04G0379600 PROTEIN"/>
    <property type="match status" value="1"/>
</dbReference>
<feature type="region of interest" description="Disordered" evidence="1">
    <location>
        <begin position="153"/>
        <end position="176"/>
    </location>
</feature>
<evidence type="ECO:0000313" key="4">
    <source>
        <dbReference type="Proteomes" id="UP001412067"/>
    </source>
</evidence>
<evidence type="ECO:0000256" key="1">
    <source>
        <dbReference type="SAM" id="MobiDB-lite"/>
    </source>
</evidence>
<protein>
    <submittedName>
        <fullName evidence="3">RPM1-interacting protein 4</fullName>
    </submittedName>
</protein>
<feature type="region of interest" description="Disordered" evidence="1">
    <location>
        <begin position="192"/>
        <end position="243"/>
    </location>
</feature>
<gene>
    <name evidence="3" type="primary">RIN4</name>
    <name evidence="3" type="ORF">KSP40_PGU016427</name>
</gene>
<dbReference type="InterPro" id="IPR040387">
    <property type="entry name" value="RIN4/NOI4"/>
</dbReference>
<dbReference type="Proteomes" id="UP001412067">
    <property type="component" value="Unassembled WGS sequence"/>
</dbReference>
<name>A0ABR2MZU2_9ASPA</name>
<organism evidence="3 4">
    <name type="scientific">Platanthera guangdongensis</name>
    <dbReference type="NCBI Taxonomy" id="2320717"/>
    <lineage>
        <taxon>Eukaryota</taxon>
        <taxon>Viridiplantae</taxon>
        <taxon>Streptophyta</taxon>
        <taxon>Embryophyta</taxon>
        <taxon>Tracheophyta</taxon>
        <taxon>Spermatophyta</taxon>
        <taxon>Magnoliopsida</taxon>
        <taxon>Liliopsida</taxon>
        <taxon>Asparagales</taxon>
        <taxon>Orchidaceae</taxon>
        <taxon>Orchidoideae</taxon>
        <taxon>Orchideae</taxon>
        <taxon>Orchidinae</taxon>
        <taxon>Platanthera</taxon>
    </lineage>
</organism>
<sequence>MRRSGVIDLLKMSGWGAGRMSWYCIAERRAWMDRSDMCSCRNLILDSARRSTLEKEIDDLVGEFLRQRRQRRRSRSRVAHLRESKRLDSRRDQERWRSPVRLGGADLLERQTSVSGSVTKATLCWSVGGRLGLRQLSDGVVGVKQVGATFERGGRTGTRQFNNGRPLPKFGEWDVNDPTSAESFTVIFNKARDEKKTGNSNNGQGSNSPSKVFSSHKQETPDTSSKPVSALIGGGGGKSSAGKPTVILELPGKRFENVVNCLEMFHLSDFQKIRKYYIKIKYVIEGEKPRSRMSEELKIREENLCSGEMEDGILRMVWV</sequence>
<dbReference type="PANTHER" id="PTHR33159">
    <property type="entry name" value="RPM1-INTERACTING PROTEIN 4 (RIN4) FAMILY PROTEIN"/>
    <property type="match status" value="1"/>
</dbReference>
<dbReference type="EMBL" id="JBBWWR010000003">
    <property type="protein sequence ID" value="KAK8968990.1"/>
    <property type="molecule type" value="Genomic_DNA"/>
</dbReference>
<proteinExistence type="predicted"/>
<accession>A0ABR2MZU2</accession>
<feature type="domain" description="RIN4 pathogenic type III effector avirulence factor Avr cleavage site" evidence="2">
    <location>
        <begin position="163"/>
        <end position="196"/>
    </location>
</feature>
<feature type="compositionally biased region" description="Polar residues" evidence="1">
    <location>
        <begin position="211"/>
        <end position="227"/>
    </location>
</feature>
<dbReference type="Pfam" id="PF05627">
    <property type="entry name" value="AvrRpt-cleavage"/>
    <property type="match status" value="1"/>
</dbReference>
<keyword evidence="4" id="KW-1185">Reference proteome</keyword>
<reference evidence="3 4" key="1">
    <citation type="journal article" date="2022" name="Nat. Plants">
        <title>Genomes of leafy and leafless Platanthera orchids illuminate the evolution of mycoheterotrophy.</title>
        <authorList>
            <person name="Li M.H."/>
            <person name="Liu K.W."/>
            <person name="Li Z."/>
            <person name="Lu H.C."/>
            <person name="Ye Q.L."/>
            <person name="Zhang D."/>
            <person name="Wang J.Y."/>
            <person name="Li Y.F."/>
            <person name="Zhong Z.M."/>
            <person name="Liu X."/>
            <person name="Yu X."/>
            <person name="Liu D.K."/>
            <person name="Tu X.D."/>
            <person name="Liu B."/>
            <person name="Hao Y."/>
            <person name="Liao X.Y."/>
            <person name="Jiang Y.T."/>
            <person name="Sun W.H."/>
            <person name="Chen J."/>
            <person name="Chen Y.Q."/>
            <person name="Ai Y."/>
            <person name="Zhai J.W."/>
            <person name="Wu S.S."/>
            <person name="Zhou Z."/>
            <person name="Hsiao Y.Y."/>
            <person name="Wu W.L."/>
            <person name="Chen Y.Y."/>
            <person name="Lin Y.F."/>
            <person name="Hsu J.L."/>
            <person name="Li C.Y."/>
            <person name="Wang Z.W."/>
            <person name="Zhao X."/>
            <person name="Zhong W.Y."/>
            <person name="Ma X.K."/>
            <person name="Ma L."/>
            <person name="Huang J."/>
            <person name="Chen G.Z."/>
            <person name="Huang M.Z."/>
            <person name="Huang L."/>
            <person name="Peng D.H."/>
            <person name="Luo Y.B."/>
            <person name="Zou S.Q."/>
            <person name="Chen S.P."/>
            <person name="Lan S."/>
            <person name="Tsai W.C."/>
            <person name="Van de Peer Y."/>
            <person name="Liu Z.J."/>
        </authorList>
    </citation>
    <scope>NUCLEOTIDE SEQUENCE [LARGE SCALE GENOMIC DNA]</scope>
    <source>
        <strain evidence="3">Lor288</strain>
    </source>
</reference>
<dbReference type="InterPro" id="IPR008700">
    <property type="entry name" value="TypeIII_avirulence_cleave"/>
</dbReference>
<comment type="caution">
    <text evidence="3">The sequence shown here is derived from an EMBL/GenBank/DDBJ whole genome shotgun (WGS) entry which is preliminary data.</text>
</comment>
<evidence type="ECO:0000259" key="2">
    <source>
        <dbReference type="Pfam" id="PF05627"/>
    </source>
</evidence>
<feature type="compositionally biased region" description="Low complexity" evidence="1">
    <location>
        <begin position="198"/>
        <end position="210"/>
    </location>
</feature>
<evidence type="ECO:0000313" key="3">
    <source>
        <dbReference type="EMBL" id="KAK8968990.1"/>
    </source>
</evidence>